<dbReference type="InterPro" id="IPR053021">
    <property type="entry name" value="Chloroplast_ADK"/>
</dbReference>
<dbReference type="PANTHER" id="PTHR35509">
    <property type="entry name" value="DOMAIN PROTEIN, PUTATIVE (DUF1995)-RELATED"/>
    <property type="match status" value="1"/>
</dbReference>
<dbReference type="AlphaFoldDB" id="A0A7S3VH04"/>
<reference evidence="4" key="1">
    <citation type="submission" date="2021-01" db="EMBL/GenBank/DDBJ databases">
        <authorList>
            <person name="Corre E."/>
            <person name="Pelletier E."/>
            <person name="Niang G."/>
            <person name="Scheremetjew M."/>
            <person name="Finn R."/>
            <person name="Kale V."/>
            <person name="Holt S."/>
            <person name="Cochrane G."/>
            <person name="Meng A."/>
            <person name="Brown T."/>
            <person name="Cohen L."/>
        </authorList>
    </citation>
    <scope>NUCLEOTIDE SEQUENCE</scope>
    <source>
        <strain evidence="4">MM31A-1</strain>
    </source>
</reference>
<gene>
    <name evidence="4" type="ORF">CDEB00056_LOCUS23925</name>
</gene>
<feature type="domain" description="DUF1995" evidence="3">
    <location>
        <begin position="50"/>
        <end position="334"/>
    </location>
</feature>
<evidence type="ECO:0000259" key="3">
    <source>
        <dbReference type="Pfam" id="PF09353"/>
    </source>
</evidence>
<feature type="region of interest" description="Disordered" evidence="1">
    <location>
        <begin position="89"/>
        <end position="108"/>
    </location>
</feature>
<dbReference type="PANTHER" id="PTHR35509:SF1">
    <property type="entry name" value="DOMAIN PROTEIN, PUTATIVE (DUF1995)-RELATED"/>
    <property type="match status" value="1"/>
</dbReference>
<organism evidence="4">
    <name type="scientific">Chaetoceros debilis</name>
    <dbReference type="NCBI Taxonomy" id="122233"/>
    <lineage>
        <taxon>Eukaryota</taxon>
        <taxon>Sar</taxon>
        <taxon>Stramenopiles</taxon>
        <taxon>Ochrophyta</taxon>
        <taxon>Bacillariophyta</taxon>
        <taxon>Coscinodiscophyceae</taxon>
        <taxon>Chaetocerotophycidae</taxon>
        <taxon>Chaetocerotales</taxon>
        <taxon>Chaetocerotaceae</taxon>
        <taxon>Chaetoceros</taxon>
    </lineage>
</organism>
<name>A0A7S3VH04_9STRA</name>
<accession>A0A7S3VH04</accession>
<protein>
    <recommendedName>
        <fullName evidence="3">DUF1995 domain-containing protein</fullName>
    </recommendedName>
</protein>
<feature type="chain" id="PRO_5031480202" description="DUF1995 domain-containing protein" evidence="2">
    <location>
        <begin position="17"/>
        <end position="361"/>
    </location>
</feature>
<keyword evidence="2" id="KW-0732">Signal</keyword>
<feature type="signal peptide" evidence="2">
    <location>
        <begin position="1"/>
        <end position="16"/>
    </location>
</feature>
<dbReference type="EMBL" id="HBIO01031232">
    <property type="protein sequence ID" value="CAE0479071.1"/>
    <property type="molecule type" value="Transcribed_RNA"/>
</dbReference>
<dbReference type="InterPro" id="IPR018962">
    <property type="entry name" value="DUF1995"/>
</dbReference>
<proteinExistence type="predicted"/>
<evidence type="ECO:0000256" key="2">
    <source>
        <dbReference type="SAM" id="SignalP"/>
    </source>
</evidence>
<sequence length="361" mass="39249">MKRILLSLLVISDAQSFQISRLASAPRASTQLQISNIFQQSTGSSQPSLPKDVKEAVSQCRAAVQKGLENRLSRMDVEFPVGTKFGVEKNSGQAKKRGGKLASAMGDDDNNSGITKNLLDTSDRELGRLFVEMFQPVGGDNIACVFSDGNLADAARIKWKGDLGAECRITSISRGSKMKKASMKGMKGMGAGSKGKKKKNKQFAAKMNEEFSDENSGPFKLPDNCEVALFVAPTAKDLITVNRICDEVGMGTLVVLLNARLGLIDNFGTEESKEFFASEFEDMYYLSIAPQDAAPGCLMNRAYPNDWILARKPKVGPPKTIETFSKNPSSEECAAAFETVEIGDMEKNVENVLENVATWLS</sequence>
<evidence type="ECO:0000313" key="4">
    <source>
        <dbReference type="EMBL" id="CAE0479071.1"/>
    </source>
</evidence>
<evidence type="ECO:0000256" key="1">
    <source>
        <dbReference type="SAM" id="MobiDB-lite"/>
    </source>
</evidence>
<dbReference type="Pfam" id="PF09353">
    <property type="entry name" value="DUF1995"/>
    <property type="match status" value="1"/>
</dbReference>